<keyword evidence="5" id="KW-1185">Reference proteome</keyword>
<sequence>MRLGRSVAFVCAAVLGFCTVSAGALPSQAAAVRTEASNLSVPWEIDFLPDATALITERSTFRVLRLSGSGASVLRRIQDAVGTGSTGGLLGLAVSPHYESDKSVFVYYSTTVDNRVVRLTGDSAPVAVLAGIPRGEAHNGGRIAFGPDGYLYVATGDAMAGPRAQDLISLAGKILRITGDGRGAPDNPFPTAPLVYSYGHRDVEGLAWDDRGHMYATELGDEHWDEVNRIEPGRNYGWPVCEGRCAVPNSSFVDPLIQWNTEEASPSGAAYYHGNLYVAALKGQRMWRIPVLEDGELGEPGSIYQNYFGRLRAVVAGPDDRLWFSTSNRDQRGVPGPQGDLVMSSTG</sequence>
<evidence type="ECO:0000259" key="3">
    <source>
        <dbReference type="Pfam" id="PF07995"/>
    </source>
</evidence>
<dbReference type="PANTHER" id="PTHR19328">
    <property type="entry name" value="HEDGEHOG-INTERACTING PROTEIN"/>
    <property type="match status" value="1"/>
</dbReference>
<organism evidence="4 5">
    <name type="scientific">Kutzneria viridogrisea</name>
    <dbReference type="NCBI Taxonomy" id="47990"/>
    <lineage>
        <taxon>Bacteria</taxon>
        <taxon>Bacillati</taxon>
        <taxon>Actinomycetota</taxon>
        <taxon>Actinomycetes</taxon>
        <taxon>Pseudonocardiales</taxon>
        <taxon>Pseudonocardiaceae</taxon>
        <taxon>Kutzneria</taxon>
    </lineage>
</organism>
<dbReference type="InterPro" id="IPR012938">
    <property type="entry name" value="Glc/Sorbosone_DH"/>
</dbReference>
<dbReference type="RefSeq" id="WP_025357092.1">
    <property type="nucleotide sequence ID" value="NZ_BAAABQ010000042.1"/>
</dbReference>
<dbReference type="SUPFAM" id="SSF50952">
    <property type="entry name" value="Soluble quinoprotein glucose dehydrogenase"/>
    <property type="match status" value="1"/>
</dbReference>
<reference evidence="4 5" key="1">
    <citation type="submission" date="2020-08" db="EMBL/GenBank/DDBJ databases">
        <title>Genomic Encyclopedia of Archaeal and Bacterial Type Strains, Phase II (KMG-II): from individual species to whole genera.</title>
        <authorList>
            <person name="Goeker M."/>
        </authorList>
    </citation>
    <scope>NUCLEOTIDE SEQUENCE [LARGE SCALE GENOMIC DNA]</scope>
    <source>
        <strain evidence="4 5">DSM 43850</strain>
    </source>
</reference>
<feature type="region of interest" description="Disordered" evidence="1">
    <location>
        <begin position="326"/>
        <end position="347"/>
    </location>
</feature>
<accession>A0ABR6BYR7</accession>
<evidence type="ECO:0000256" key="1">
    <source>
        <dbReference type="SAM" id="MobiDB-lite"/>
    </source>
</evidence>
<evidence type="ECO:0000313" key="4">
    <source>
        <dbReference type="EMBL" id="MBA8932056.1"/>
    </source>
</evidence>
<dbReference type="EMBL" id="JACJID010000010">
    <property type="protein sequence ID" value="MBA8932056.1"/>
    <property type="molecule type" value="Genomic_DNA"/>
</dbReference>
<dbReference type="Gene3D" id="2.120.10.30">
    <property type="entry name" value="TolB, C-terminal domain"/>
    <property type="match status" value="1"/>
</dbReference>
<dbReference type="Proteomes" id="UP000517916">
    <property type="component" value="Unassembled WGS sequence"/>
</dbReference>
<feature type="chain" id="PRO_5045871754" evidence="2">
    <location>
        <begin position="23"/>
        <end position="347"/>
    </location>
</feature>
<proteinExistence type="predicted"/>
<dbReference type="Pfam" id="PF07995">
    <property type="entry name" value="GSDH"/>
    <property type="match status" value="1"/>
</dbReference>
<protein>
    <submittedName>
        <fullName evidence="4">Glucose/arabinose dehydrogenase</fullName>
    </submittedName>
</protein>
<feature type="domain" description="Glucose/Sorbosone dehydrogenase" evidence="3">
    <location>
        <begin position="39"/>
        <end position="331"/>
    </location>
</feature>
<comment type="caution">
    <text evidence="4">The sequence shown here is derived from an EMBL/GenBank/DDBJ whole genome shotgun (WGS) entry which is preliminary data.</text>
</comment>
<keyword evidence="2" id="KW-0732">Signal</keyword>
<gene>
    <name evidence="4" type="ORF">BC739_009315</name>
</gene>
<feature type="signal peptide" evidence="2">
    <location>
        <begin position="1"/>
        <end position="22"/>
    </location>
</feature>
<name>A0ABR6BYR7_9PSEU</name>
<evidence type="ECO:0000313" key="5">
    <source>
        <dbReference type="Proteomes" id="UP000517916"/>
    </source>
</evidence>
<dbReference type="InterPro" id="IPR011041">
    <property type="entry name" value="Quinoprot_gluc/sorb_DH_b-prop"/>
</dbReference>
<dbReference type="PANTHER" id="PTHR19328:SF13">
    <property type="entry name" value="HIPL1 PROTEIN"/>
    <property type="match status" value="1"/>
</dbReference>
<evidence type="ECO:0000256" key="2">
    <source>
        <dbReference type="SAM" id="SignalP"/>
    </source>
</evidence>
<dbReference type="InterPro" id="IPR011042">
    <property type="entry name" value="6-blade_b-propeller_TolB-like"/>
</dbReference>